<dbReference type="InterPro" id="IPR023631">
    <property type="entry name" value="Amidase_dom"/>
</dbReference>
<gene>
    <name evidence="2" type="ORF">A6D92_11650</name>
</gene>
<feature type="domain" description="Amidase" evidence="1">
    <location>
        <begin position="1"/>
        <end position="46"/>
    </location>
</feature>
<dbReference type="EMBL" id="LWLV01000990">
    <property type="protein sequence ID" value="OTA40941.1"/>
    <property type="molecule type" value="Genomic_DNA"/>
</dbReference>
<dbReference type="AlphaFoldDB" id="A0A1Y2T391"/>
<proteinExistence type="predicted"/>
<dbReference type="InterPro" id="IPR036928">
    <property type="entry name" value="AS_sf"/>
</dbReference>
<reference evidence="3" key="1">
    <citation type="submission" date="2016-04" db="EMBL/GenBank/DDBJ databases">
        <authorList>
            <person name="Antunes L.P."/>
            <person name="Martins L.F."/>
            <person name="Pereira R.V."/>
            <person name="Thomas A.M."/>
            <person name="Barbosa D."/>
            <person name="Nascimento L."/>
            <person name="Silva G.M."/>
            <person name="Condomitti G.W."/>
            <person name="Digiampietri L.A."/>
            <person name="Lombardi K.C."/>
            <person name="Ramos P.L."/>
            <person name="Quaggio R.B."/>
            <person name="Oliveira J.C."/>
            <person name="Pascon R.C."/>
            <person name="Cruz J.B."/>
            <person name="Silva A.M."/>
            <person name="Setubal J.C."/>
        </authorList>
    </citation>
    <scope>NUCLEOTIDE SEQUENCE [LARGE SCALE GENOMIC DNA]</scope>
</reference>
<accession>A0A1Y2T391</accession>
<dbReference type="InterPro" id="IPR000120">
    <property type="entry name" value="Amidase"/>
</dbReference>
<evidence type="ECO:0000259" key="1">
    <source>
        <dbReference type="Pfam" id="PF01425"/>
    </source>
</evidence>
<sequence length="71" mass="7605">MYLGDICTIPVNLAGLPAVSVPCGFVDGLPVGMQLIGKPFADTQILQIAWAYQKVTKHHEARPALTEEGGR</sequence>
<evidence type="ECO:0000313" key="3">
    <source>
        <dbReference type="Proteomes" id="UP000194267"/>
    </source>
</evidence>
<dbReference type="SUPFAM" id="SSF75304">
    <property type="entry name" value="Amidase signature (AS) enzymes"/>
    <property type="match status" value="1"/>
</dbReference>
<dbReference type="PANTHER" id="PTHR11895:SF151">
    <property type="entry name" value="GLUTAMYL-TRNA(GLN) AMIDOTRANSFERASE SUBUNIT A"/>
    <property type="match status" value="1"/>
</dbReference>
<organism evidence="2 3">
    <name type="scientific">Symbiobacterium thermophilum</name>
    <dbReference type="NCBI Taxonomy" id="2734"/>
    <lineage>
        <taxon>Bacteria</taxon>
        <taxon>Bacillati</taxon>
        <taxon>Bacillota</taxon>
        <taxon>Clostridia</taxon>
        <taxon>Eubacteriales</taxon>
        <taxon>Symbiobacteriaceae</taxon>
        <taxon>Symbiobacterium</taxon>
    </lineage>
</organism>
<dbReference type="Pfam" id="PF01425">
    <property type="entry name" value="Amidase"/>
    <property type="match status" value="1"/>
</dbReference>
<dbReference type="PANTHER" id="PTHR11895">
    <property type="entry name" value="TRANSAMIDASE"/>
    <property type="match status" value="1"/>
</dbReference>
<dbReference type="GO" id="GO:0003824">
    <property type="term" value="F:catalytic activity"/>
    <property type="evidence" value="ECO:0007669"/>
    <property type="project" value="InterPro"/>
</dbReference>
<evidence type="ECO:0000313" key="2">
    <source>
        <dbReference type="EMBL" id="OTA40941.1"/>
    </source>
</evidence>
<dbReference type="Gene3D" id="3.90.1300.10">
    <property type="entry name" value="Amidase signature (AS) domain"/>
    <property type="match status" value="1"/>
</dbReference>
<comment type="caution">
    <text evidence="2">The sequence shown here is derived from an EMBL/GenBank/DDBJ whole genome shotgun (WGS) entry which is preliminary data.</text>
</comment>
<dbReference type="Proteomes" id="UP000194267">
    <property type="component" value="Unassembled WGS sequence"/>
</dbReference>
<protein>
    <recommendedName>
        <fullName evidence="1">Amidase domain-containing protein</fullName>
    </recommendedName>
</protein>
<name>A0A1Y2T391_SYMTR</name>